<protein>
    <submittedName>
        <fullName evidence="2">Uncharacterized protein</fullName>
    </submittedName>
</protein>
<dbReference type="Proteomes" id="UP000676917">
    <property type="component" value="Unassembled WGS sequence"/>
</dbReference>
<dbReference type="AlphaFoldDB" id="A0A919X6C1"/>
<dbReference type="EMBL" id="BORP01000001">
    <property type="protein sequence ID" value="GIO25844.1"/>
    <property type="molecule type" value="Genomic_DNA"/>
</dbReference>
<gene>
    <name evidence="2" type="ORF">J43TS3_04550</name>
</gene>
<organism evidence="2 3">
    <name type="scientific">Ornithinibacillus bavariensis</name>
    <dbReference type="NCBI Taxonomy" id="545502"/>
    <lineage>
        <taxon>Bacteria</taxon>
        <taxon>Bacillati</taxon>
        <taxon>Bacillota</taxon>
        <taxon>Bacilli</taxon>
        <taxon>Bacillales</taxon>
        <taxon>Bacillaceae</taxon>
        <taxon>Ornithinibacillus</taxon>
    </lineage>
</organism>
<evidence type="ECO:0000256" key="1">
    <source>
        <dbReference type="SAM" id="MobiDB-lite"/>
    </source>
</evidence>
<comment type="caution">
    <text evidence="2">The sequence shown here is derived from an EMBL/GenBank/DDBJ whole genome shotgun (WGS) entry which is preliminary data.</text>
</comment>
<feature type="region of interest" description="Disordered" evidence="1">
    <location>
        <begin position="26"/>
        <end position="89"/>
    </location>
</feature>
<reference evidence="2" key="1">
    <citation type="submission" date="2021-03" db="EMBL/GenBank/DDBJ databases">
        <title>Antimicrobial resistance genes in bacteria isolated from Japanese honey, and their potential for conferring macrolide and lincosamide resistance in the American foulbrood pathogen Paenibacillus larvae.</title>
        <authorList>
            <person name="Okamoto M."/>
            <person name="Kumagai M."/>
            <person name="Kanamori H."/>
            <person name="Takamatsu D."/>
        </authorList>
    </citation>
    <scope>NUCLEOTIDE SEQUENCE</scope>
    <source>
        <strain evidence="2">J43TS3</strain>
    </source>
</reference>
<evidence type="ECO:0000313" key="2">
    <source>
        <dbReference type="EMBL" id="GIO25844.1"/>
    </source>
</evidence>
<proteinExistence type="predicted"/>
<accession>A0A919X6C1</accession>
<evidence type="ECO:0000313" key="3">
    <source>
        <dbReference type="Proteomes" id="UP000676917"/>
    </source>
</evidence>
<name>A0A919X6C1_9BACI</name>
<sequence length="364" mass="37803">MYGFTGNPWSNTGWLGNGYSGNPWSNSGWDGNGNGPLNPWSNSGWNGNGHQGNPWSSGGGGGAGPFAGQPGSGTTINPPGPYNPSAPEQFYDTDEFNAAKYVWDNMMNAAIDIETNYPNGLHGLGPNGLSPDFFKGFMVDTIKLQLGDHIAVDLYDIGDTAYNMYSGYKDLEAIRQATFAANAASMTNNAYQISTASRFAQYGNLIKDSADVFLTKTEFGNLSSTWSSMGALSKLNFVASGVNAGLSAYKTGVSIGNAIDTWQNTKDGSARTSAIADIGANLGETLMSVGGVATAIPGGQALGAGLVIVGGGLFVVSKATKLVADNWDKITDFGKSVGNGIKNAGKSIAKGAKKVGSMIKGWFS</sequence>
<keyword evidence="3" id="KW-1185">Reference proteome</keyword>